<dbReference type="AlphaFoldDB" id="A0A6G1GYT0"/>
<organism evidence="3 4">
    <name type="scientific">Aulographum hederae CBS 113979</name>
    <dbReference type="NCBI Taxonomy" id="1176131"/>
    <lineage>
        <taxon>Eukaryota</taxon>
        <taxon>Fungi</taxon>
        <taxon>Dikarya</taxon>
        <taxon>Ascomycota</taxon>
        <taxon>Pezizomycotina</taxon>
        <taxon>Dothideomycetes</taxon>
        <taxon>Pleosporomycetidae</taxon>
        <taxon>Aulographales</taxon>
        <taxon>Aulographaceae</taxon>
    </lineage>
</organism>
<evidence type="ECO:0000256" key="1">
    <source>
        <dbReference type="ARBA" id="ARBA00022801"/>
    </source>
</evidence>
<dbReference type="GO" id="GO:0005737">
    <property type="term" value="C:cytoplasm"/>
    <property type="evidence" value="ECO:0007669"/>
    <property type="project" value="TreeGrafter"/>
</dbReference>
<dbReference type="InterPro" id="IPR005645">
    <property type="entry name" value="FSH-like_dom"/>
</dbReference>
<dbReference type="InterPro" id="IPR050593">
    <property type="entry name" value="LovG"/>
</dbReference>
<dbReference type="SUPFAM" id="SSF53474">
    <property type="entry name" value="alpha/beta-Hydrolases"/>
    <property type="match status" value="1"/>
</dbReference>
<dbReference type="GO" id="GO:0005634">
    <property type="term" value="C:nucleus"/>
    <property type="evidence" value="ECO:0007669"/>
    <property type="project" value="TreeGrafter"/>
</dbReference>
<dbReference type="PANTHER" id="PTHR48070:SF7">
    <property type="entry name" value="SERINE HYDROLASE FSH DOMAIN-CONTAINING PROTEIN-RELATED"/>
    <property type="match status" value="1"/>
</dbReference>
<gene>
    <name evidence="3" type="ORF">K402DRAFT_378120</name>
</gene>
<dbReference type="OrthoDB" id="2094269at2759"/>
<feature type="domain" description="Serine hydrolase" evidence="2">
    <location>
        <begin position="4"/>
        <end position="256"/>
    </location>
</feature>
<evidence type="ECO:0000259" key="2">
    <source>
        <dbReference type="Pfam" id="PF03959"/>
    </source>
</evidence>
<dbReference type="Pfam" id="PF03959">
    <property type="entry name" value="FSH1"/>
    <property type="match status" value="1"/>
</dbReference>
<keyword evidence="1 3" id="KW-0378">Hydrolase</keyword>
<accession>A0A6G1GYT0</accession>
<proteinExistence type="predicted"/>
<dbReference type="GO" id="GO:0019748">
    <property type="term" value="P:secondary metabolic process"/>
    <property type="evidence" value="ECO:0007669"/>
    <property type="project" value="TreeGrafter"/>
</dbReference>
<evidence type="ECO:0000313" key="4">
    <source>
        <dbReference type="Proteomes" id="UP000800041"/>
    </source>
</evidence>
<name>A0A6G1GYT0_9PEZI</name>
<reference evidence="3" key="1">
    <citation type="journal article" date="2020" name="Stud. Mycol.">
        <title>101 Dothideomycetes genomes: a test case for predicting lifestyles and emergence of pathogens.</title>
        <authorList>
            <person name="Haridas S."/>
            <person name="Albert R."/>
            <person name="Binder M."/>
            <person name="Bloem J."/>
            <person name="Labutti K."/>
            <person name="Salamov A."/>
            <person name="Andreopoulos B."/>
            <person name="Baker S."/>
            <person name="Barry K."/>
            <person name="Bills G."/>
            <person name="Bluhm B."/>
            <person name="Cannon C."/>
            <person name="Castanera R."/>
            <person name="Culley D."/>
            <person name="Daum C."/>
            <person name="Ezra D."/>
            <person name="Gonzalez J."/>
            <person name="Henrissat B."/>
            <person name="Kuo A."/>
            <person name="Liang C."/>
            <person name="Lipzen A."/>
            <person name="Lutzoni F."/>
            <person name="Magnuson J."/>
            <person name="Mondo S."/>
            <person name="Nolan M."/>
            <person name="Ohm R."/>
            <person name="Pangilinan J."/>
            <person name="Park H.-J."/>
            <person name="Ramirez L."/>
            <person name="Alfaro M."/>
            <person name="Sun H."/>
            <person name="Tritt A."/>
            <person name="Yoshinaga Y."/>
            <person name="Zwiers L.-H."/>
            <person name="Turgeon B."/>
            <person name="Goodwin S."/>
            <person name="Spatafora J."/>
            <person name="Crous P."/>
            <person name="Grigoriev I."/>
        </authorList>
    </citation>
    <scope>NUCLEOTIDE SEQUENCE</scope>
    <source>
        <strain evidence="3">CBS 113979</strain>
    </source>
</reference>
<dbReference type="Proteomes" id="UP000800041">
    <property type="component" value="Unassembled WGS sequence"/>
</dbReference>
<dbReference type="GO" id="GO:0016787">
    <property type="term" value="F:hydrolase activity"/>
    <property type="evidence" value="ECO:0007669"/>
    <property type="project" value="UniProtKB-KW"/>
</dbReference>
<protein>
    <submittedName>
        <fullName evidence="3">Alpha/beta-hydrolase</fullName>
    </submittedName>
</protein>
<sequence length="277" mass="31076">MVYRVLCLHGSGTNAAIFASQTAAFRNKLPKDEYKFFFFDGPVETDAEPGLRFPGPYFCWYNTPTSIKWARAQRAVYDIIEKNGPFDCVMGFSQGAAVPAAMMLEHSINNPSFPPLFRGAIFLNSTIPFSTTTTHGLDIRTYFGVPADVPARPDRPSIMPEHLITDPGFLRAQGSIARTTHGYEGDDVKSIKSGDVHFMMWHHTADEARIGVPTAHFYGRRDRWKSNSLDLLELCSGETSVYEHEGGHEVPRDEAEAMAKVMLEMFERSAEKKEVEE</sequence>
<evidence type="ECO:0000313" key="3">
    <source>
        <dbReference type="EMBL" id="KAF1985909.1"/>
    </source>
</evidence>
<keyword evidence="4" id="KW-1185">Reference proteome</keyword>
<dbReference type="InterPro" id="IPR029058">
    <property type="entry name" value="AB_hydrolase_fold"/>
</dbReference>
<dbReference type="EMBL" id="ML977159">
    <property type="protein sequence ID" value="KAF1985909.1"/>
    <property type="molecule type" value="Genomic_DNA"/>
</dbReference>
<dbReference type="PANTHER" id="PTHR48070">
    <property type="entry name" value="ESTERASE OVCA2"/>
    <property type="match status" value="1"/>
</dbReference>
<dbReference type="Gene3D" id="3.40.50.1820">
    <property type="entry name" value="alpha/beta hydrolase"/>
    <property type="match status" value="1"/>
</dbReference>